<dbReference type="AlphaFoldDB" id="A0A9P8I0U8"/>
<sequence>DTCGKPATSRPPSVPPALSHWHHNLGLELSIYSSGSVDAQRLFFQHTDHTDLPDLSPLLKSYYDTVNAGPKTEPRSYEIIAEAEGVPVEQWLFLSDNVK</sequence>
<evidence type="ECO:0000313" key="1">
    <source>
        <dbReference type="EMBL" id="KAH0541273.1"/>
    </source>
</evidence>
<gene>
    <name evidence="1" type="ORF">GP486_008724</name>
</gene>
<dbReference type="Proteomes" id="UP000750711">
    <property type="component" value="Unassembled WGS sequence"/>
</dbReference>
<comment type="caution">
    <text evidence="1">The sequence shown here is derived from an EMBL/GenBank/DDBJ whole genome shotgun (WGS) entry which is preliminary data.</text>
</comment>
<organism evidence="1 2">
    <name type="scientific">Trichoglossum hirsutum</name>
    <dbReference type="NCBI Taxonomy" id="265104"/>
    <lineage>
        <taxon>Eukaryota</taxon>
        <taxon>Fungi</taxon>
        <taxon>Dikarya</taxon>
        <taxon>Ascomycota</taxon>
        <taxon>Pezizomycotina</taxon>
        <taxon>Geoglossomycetes</taxon>
        <taxon>Geoglossales</taxon>
        <taxon>Geoglossaceae</taxon>
        <taxon>Trichoglossum</taxon>
    </lineage>
</organism>
<proteinExistence type="predicted"/>
<evidence type="ECO:0000313" key="2">
    <source>
        <dbReference type="Proteomes" id="UP000750711"/>
    </source>
</evidence>
<dbReference type="SUPFAM" id="SSF56784">
    <property type="entry name" value="HAD-like"/>
    <property type="match status" value="1"/>
</dbReference>
<accession>A0A9P8I0U8</accession>
<dbReference type="GO" id="GO:0043874">
    <property type="term" value="F:acireductone synthase activity"/>
    <property type="evidence" value="ECO:0007669"/>
    <property type="project" value="TreeGrafter"/>
</dbReference>
<dbReference type="PANTHER" id="PTHR20371:SF1">
    <property type="entry name" value="ENOLASE-PHOSPHATASE E1"/>
    <property type="match status" value="1"/>
</dbReference>
<dbReference type="GO" id="GO:0019509">
    <property type="term" value="P:L-methionine salvage from methylthioadenosine"/>
    <property type="evidence" value="ECO:0007669"/>
    <property type="project" value="TreeGrafter"/>
</dbReference>
<reference evidence="1" key="1">
    <citation type="submission" date="2021-03" db="EMBL/GenBank/DDBJ databases">
        <title>Comparative genomics and phylogenomic investigation of the class Geoglossomycetes provide insights into ecological specialization and systematics.</title>
        <authorList>
            <person name="Melie T."/>
            <person name="Pirro S."/>
            <person name="Miller A.N."/>
            <person name="Quandt A."/>
        </authorList>
    </citation>
    <scope>NUCLEOTIDE SEQUENCE</scope>
    <source>
        <strain evidence="1">CAQ_001_2017</strain>
    </source>
</reference>
<dbReference type="InterPro" id="IPR036412">
    <property type="entry name" value="HAD-like_sf"/>
</dbReference>
<feature type="non-terminal residue" evidence="1">
    <location>
        <position position="99"/>
    </location>
</feature>
<feature type="non-terminal residue" evidence="1">
    <location>
        <position position="1"/>
    </location>
</feature>
<protein>
    <submittedName>
        <fullName evidence="1">Uncharacterized protein</fullName>
    </submittedName>
</protein>
<dbReference type="PANTHER" id="PTHR20371">
    <property type="entry name" value="ENOLASE-PHOSPHATASE E1"/>
    <property type="match status" value="1"/>
</dbReference>
<dbReference type="Gene3D" id="3.40.50.1000">
    <property type="entry name" value="HAD superfamily/HAD-like"/>
    <property type="match status" value="1"/>
</dbReference>
<name>A0A9P8I0U8_9PEZI</name>
<dbReference type="InterPro" id="IPR023214">
    <property type="entry name" value="HAD_sf"/>
</dbReference>
<keyword evidence="2" id="KW-1185">Reference proteome</keyword>
<dbReference type="EMBL" id="JAGHQM010003828">
    <property type="protein sequence ID" value="KAH0541273.1"/>
    <property type="molecule type" value="Genomic_DNA"/>
</dbReference>